<dbReference type="Gene3D" id="3.30.450.30">
    <property type="entry name" value="Dynein light chain 2a, cytoplasmic"/>
    <property type="match status" value="1"/>
</dbReference>
<dbReference type="EMBL" id="VSSQ01002591">
    <property type="protein sequence ID" value="MPM16335.1"/>
    <property type="molecule type" value="Genomic_DNA"/>
</dbReference>
<sequence>MAKINDVLKEFRAEVGGEMIQMTVSGTDGISIARETIVADTSQADQLSGRALMALQTAKKVTEKLKLGDHEETFLTTDKAYIYSKFLGDGSYVLLLSVTRKATLGTVRMLIEEYAPKIWDAIPR</sequence>
<protein>
    <recommendedName>
        <fullName evidence="2">Roadblock/LAMTOR2 domain-containing protein</fullName>
    </recommendedName>
</protein>
<dbReference type="AlphaFoldDB" id="A0A644XJI3"/>
<comment type="caution">
    <text evidence="1">The sequence shown here is derived from an EMBL/GenBank/DDBJ whole genome shotgun (WGS) entry which is preliminary data.</text>
</comment>
<accession>A0A644XJI3</accession>
<evidence type="ECO:0008006" key="2">
    <source>
        <dbReference type="Google" id="ProtNLM"/>
    </source>
</evidence>
<proteinExistence type="predicted"/>
<evidence type="ECO:0000313" key="1">
    <source>
        <dbReference type="EMBL" id="MPM16335.1"/>
    </source>
</evidence>
<name>A0A644XJI3_9ZZZZ</name>
<reference evidence="1" key="1">
    <citation type="submission" date="2019-08" db="EMBL/GenBank/DDBJ databases">
        <authorList>
            <person name="Kucharzyk K."/>
            <person name="Murdoch R.W."/>
            <person name="Higgins S."/>
            <person name="Loffler F."/>
        </authorList>
    </citation>
    <scope>NUCLEOTIDE SEQUENCE</scope>
</reference>
<gene>
    <name evidence="1" type="ORF">SDC9_62713</name>
</gene>
<dbReference type="SUPFAM" id="SSF103196">
    <property type="entry name" value="Roadblock/LC7 domain"/>
    <property type="match status" value="1"/>
</dbReference>
<organism evidence="1">
    <name type="scientific">bioreactor metagenome</name>
    <dbReference type="NCBI Taxonomy" id="1076179"/>
    <lineage>
        <taxon>unclassified sequences</taxon>
        <taxon>metagenomes</taxon>
        <taxon>ecological metagenomes</taxon>
    </lineage>
</organism>